<dbReference type="Gene3D" id="3.40.350.10">
    <property type="entry name" value="Creatinase/prolidase N-terminal domain"/>
    <property type="match status" value="1"/>
</dbReference>
<dbReference type="InterPro" id="IPR050659">
    <property type="entry name" value="Peptidase_M24B"/>
</dbReference>
<reference evidence="2" key="1">
    <citation type="submission" date="2006-06" db="EMBL/GenBank/DDBJ databases">
        <title>Complete sequence of chromosome of Chelativorans sp. BNC1.</title>
        <authorList>
            <consortium name="US DOE Joint Genome Institute"/>
            <person name="Copeland A."/>
            <person name="Lucas S."/>
            <person name="Lapidus A."/>
            <person name="Barry K."/>
            <person name="Detter J.C."/>
            <person name="Glavina del Rio T."/>
            <person name="Hammon N."/>
            <person name="Israni S."/>
            <person name="Dalin E."/>
            <person name="Tice H."/>
            <person name="Pitluck S."/>
            <person name="Chertkov O."/>
            <person name="Brettin T."/>
            <person name="Bruce D."/>
            <person name="Han C."/>
            <person name="Tapia R."/>
            <person name="Gilna P."/>
            <person name="Schmutz J."/>
            <person name="Larimer F."/>
            <person name="Land M."/>
            <person name="Hauser L."/>
            <person name="Kyrpides N."/>
            <person name="Mikhailova N."/>
            <person name="Richardson P."/>
        </authorList>
    </citation>
    <scope>NUCLEOTIDE SEQUENCE</scope>
    <source>
        <strain evidence="2">BNC1</strain>
    </source>
</reference>
<dbReference type="InterPro" id="IPR000994">
    <property type="entry name" value="Pept_M24"/>
</dbReference>
<evidence type="ECO:0000259" key="1">
    <source>
        <dbReference type="Pfam" id="PF00557"/>
    </source>
</evidence>
<dbReference type="PANTHER" id="PTHR46112:SF2">
    <property type="entry name" value="XAA-PRO AMINOPEPTIDASE P-RELATED"/>
    <property type="match status" value="1"/>
</dbReference>
<dbReference type="InterPro" id="IPR036005">
    <property type="entry name" value="Creatinase/aminopeptidase-like"/>
</dbReference>
<dbReference type="CDD" id="cd01066">
    <property type="entry name" value="APP_MetAP"/>
    <property type="match status" value="1"/>
</dbReference>
<protein>
    <submittedName>
        <fullName evidence="2">Peptidase M24</fullName>
    </submittedName>
</protein>
<feature type="domain" description="Peptidase M24" evidence="1">
    <location>
        <begin position="174"/>
        <end position="383"/>
    </location>
</feature>
<dbReference type="HOGENOM" id="CLU_650389_0_0_5"/>
<dbReference type="Pfam" id="PF00557">
    <property type="entry name" value="Peptidase_M24"/>
    <property type="match status" value="1"/>
</dbReference>
<accession>Q11K46</accession>
<proteinExistence type="predicted"/>
<dbReference type="SUPFAM" id="SSF53092">
    <property type="entry name" value="Creatinase/prolidase N-terminal domain"/>
    <property type="match status" value="1"/>
</dbReference>
<dbReference type="Gene3D" id="3.90.230.10">
    <property type="entry name" value="Creatinase/methionine aminopeptidase superfamily"/>
    <property type="match status" value="1"/>
</dbReference>
<dbReference type="AlphaFoldDB" id="Q11K46"/>
<evidence type="ECO:0000313" key="2">
    <source>
        <dbReference type="EMBL" id="ABG62229.1"/>
    </source>
</evidence>
<dbReference type="PANTHER" id="PTHR46112">
    <property type="entry name" value="AMINOPEPTIDASE"/>
    <property type="match status" value="1"/>
</dbReference>
<dbReference type="OrthoDB" id="9803194at2"/>
<dbReference type="KEGG" id="mes:Meso_0829"/>
<name>Q11K46_CHESB</name>
<dbReference type="eggNOG" id="COG0006">
    <property type="taxonomic scope" value="Bacteria"/>
</dbReference>
<gene>
    <name evidence="2" type="ordered locus">Meso_0829</name>
</gene>
<dbReference type="InterPro" id="IPR029149">
    <property type="entry name" value="Creatin/AminoP/Spt16_N"/>
</dbReference>
<sequence>MTTLSSPNTATEQERQYRWSRTRQFMDDHGLDALLIFGSDRSDRYDAGQYLTYDRRYQHLVFPREGEPVMIAFAAQVATQNMVARERGQSSWITDIRTGAVPHLGPEILKEKGLDKGRIGVIGAGWGGPFFRYGWVPKDAWEAVQAGLPDATIVPVTQEYGLVMAQKSKSDRAHLRRAAEAGEAAIRAMMEVARPGVTEAEIYAAGYAAQLKLGMRVTWMMLQTGLENPSWGEPTWLIRGHKPRVLEADDMVGAEILPNFAELNTHVNTSFTLGKVPDETRRCHEIARESFEIGMGMLRPGASFREVFEAMEEPTRRNGAWHLTPQIAALNPLLGGGPSADGIRDQLPDMAAQYPLVDGGERMPFDYEIKEGMTFSLQPDCRFGRYWSLIGGVVAVTENGVEGYNTLSTSMNHID</sequence>
<dbReference type="SUPFAM" id="SSF55920">
    <property type="entry name" value="Creatinase/aminopeptidase"/>
    <property type="match status" value="1"/>
</dbReference>
<organism evidence="2">
    <name type="scientific">Chelativorans sp. (strain BNC1)</name>
    <dbReference type="NCBI Taxonomy" id="266779"/>
    <lineage>
        <taxon>Bacteria</taxon>
        <taxon>Pseudomonadati</taxon>
        <taxon>Pseudomonadota</taxon>
        <taxon>Alphaproteobacteria</taxon>
        <taxon>Hyphomicrobiales</taxon>
        <taxon>Phyllobacteriaceae</taxon>
        <taxon>Chelativorans</taxon>
    </lineage>
</organism>
<dbReference type="STRING" id="266779.Meso_0829"/>
<dbReference type="EMBL" id="CP000390">
    <property type="protein sequence ID" value="ABG62229.1"/>
    <property type="molecule type" value="Genomic_DNA"/>
</dbReference>